<keyword evidence="1" id="KW-0812">Transmembrane</keyword>
<sequence>MNSKKDNIVLETFFVIILATLLTIFSIGYFPYILPLFPAIFIAFSIKNRILPSIINMLIVSILVALVGGVQLGIFIFVIFGPMTLVSSYLIKNRRSNMEILGYSSMVLFISILVLFSFIDASGIDILNELEEAFKQFVSMQLEALKEIGLTSSEIFESKELLETGYRNFLTIVPSVLLVISLGIIYINYLCATKILKKSGIQIVNLPKFSRFRLPNDIVPGIIIMLLAGVIMKRMDISHSDTIFLNIVVLIEFALFLQGLSVVDYYFTKKKMFLLVKIILYIMFIFNASMTTIISILGAVDIIFNIRKIKSFKSL</sequence>
<feature type="transmembrane region" description="Helical" evidence="1">
    <location>
        <begin position="243"/>
        <end position="267"/>
    </location>
</feature>
<dbReference type="RefSeq" id="WP_249323199.1">
    <property type="nucleotide sequence ID" value="NZ_JACRTK010000001.1"/>
</dbReference>
<dbReference type="PANTHER" id="PTHR41324:SF1">
    <property type="entry name" value="DUF2232 DOMAIN-CONTAINING PROTEIN"/>
    <property type="match status" value="1"/>
</dbReference>
<keyword evidence="3" id="KW-1185">Reference proteome</keyword>
<dbReference type="AlphaFoldDB" id="A0A926IN68"/>
<comment type="caution">
    <text evidence="2">The sequence shown here is derived from an EMBL/GenBank/DDBJ whole genome shotgun (WGS) entry which is preliminary data.</text>
</comment>
<gene>
    <name evidence="2" type="ORF">H8689_04420</name>
</gene>
<organism evidence="2 3">
    <name type="scientific">Wansuia hejianensis</name>
    <dbReference type="NCBI Taxonomy" id="2763667"/>
    <lineage>
        <taxon>Bacteria</taxon>
        <taxon>Bacillati</taxon>
        <taxon>Bacillota</taxon>
        <taxon>Clostridia</taxon>
        <taxon>Lachnospirales</taxon>
        <taxon>Lachnospiraceae</taxon>
        <taxon>Wansuia</taxon>
    </lineage>
</organism>
<dbReference type="Proteomes" id="UP000601522">
    <property type="component" value="Unassembled WGS sequence"/>
</dbReference>
<feature type="transmembrane region" description="Helical" evidence="1">
    <location>
        <begin position="169"/>
        <end position="191"/>
    </location>
</feature>
<name>A0A926IN68_9FIRM</name>
<dbReference type="PANTHER" id="PTHR41324">
    <property type="entry name" value="MEMBRANE PROTEIN-RELATED"/>
    <property type="match status" value="1"/>
</dbReference>
<evidence type="ECO:0000313" key="3">
    <source>
        <dbReference type="Proteomes" id="UP000601522"/>
    </source>
</evidence>
<feature type="transmembrane region" description="Helical" evidence="1">
    <location>
        <begin position="100"/>
        <end position="119"/>
    </location>
</feature>
<feature type="transmembrane region" description="Helical" evidence="1">
    <location>
        <begin position="12"/>
        <end position="34"/>
    </location>
</feature>
<evidence type="ECO:0000256" key="1">
    <source>
        <dbReference type="SAM" id="Phobius"/>
    </source>
</evidence>
<feature type="transmembrane region" description="Helical" evidence="1">
    <location>
        <begin position="279"/>
        <end position="306"/>
    </location>
</feature>
<accession>A0A926IN68</accession>
<feature type="transmembrane region" description="Helical" evidence="1">
    <location>
        <begin position="54"/>
        <end position="80"/>
    </location>
</feature>
<reference evidence="2 3" key="1">
    <citation type="submission" date="2020-08" db="EMBL/GenBank/DDBJ databases">
        <title>Genome public.</title>
        <authorList>
            <person name="Liu C."/>
            <person name="Sun Q."/>
        </authorList>
    </citation>
    <scope>NUCLEOTIDE SEQUENCE [LARGE SCALE GENOMIC DNA]</scope>
    <source>
        <strain evidence="2 3">NSJ-26</strain>
    </source>
</reference>
<protein>
    <submittedName>
        <fullName evidence="2">DUF2232 domain-containing protein</fullName>
    </submittedName>
</protein>
<dbReference type="InterPro" id="IPR018710">
    <property type="entry name" value="DUF2232"/>
</dbReference>
<keyword evidence="1" id="KW-1133">Transmembrane helix</keyword>
<dbReference type="EMBL" id="JACRTK010000001">
    <property type="protein sequence ID" value="MBC8590383.1"/>
    <property type="molecule type" value="Genomic_DNA"/>
</dbReference>
<proteinExistence type="predicted"/>
<evidence type="ECO:0000313" key="2">
    <source>
        <dbReference type="EMBL" id="MBC8590383.1"/>
    </source>
</evidence>
<dbReference type="Pfam" id="PF09991">
    <property type="entry name" value="DUF2232"/>
    <property type="match status" value="1"/>
</dbReference>
<keyword evidence="1" id="KW-0472">Membrane</keyword>